<evidence type="ECO:0000256" key="3">
    <source>
        <dbReference type="SAM" id="SignalP"/>
    </source>
</evidence>
<feature type="region of interest" description="Disordered" evidence="1">
    <location>
        <begin position="590"/>
        <end position="621"/>
    </location>
</feature>
<keyword evidence="2" id="KW-0472">Membrane</keyword>
<dbReference type="Pfam" id="PF20990">
    <property type="entry name" value="DUF2207_C"/>
    <property type="match status" value="1"/>
</dbReference>
<dbReference type="RefSeq" id="WP_284254727.1">
    <property type="nucleotide sequence ID" value="NZ_BAAAQO010000004.1"/>
</dbReference>
<feature type="chain" id="PRO_5047283134" description="DUF2207 domain-containing protein" evidence="3">
    <location>
        <begin position="27"/>
        <end position="621"/>
    </location>
</feature>
<feature type="compositionally biased region" description="Low complexity" evidence="1">
    <location>
        <begin position="590"/>
        <end position="600"/>
    </location>
</feature>
<feature type="domain" description="Predicted membrane protein YciQ-like C-terminal" evidence="5">
    <location>
        <begin position="307"/>
        <end position="552"/>
    </location>
</feature>
<dbReference type="EMBL" id="BSVB01000001">
    <property type="protein sequence ID" value="GMA96084.1"/>
    <property type="molecule type" value="Genomic_DNA"/>
</dbReference>
<dbReference type="Pfam" id="PF09972">
    <property type="entry name" value="DUF2207"/>
    <property type="match status" value="1"/>
</dbReference>
<dbReference type="InterPro" id="IPR048389">
    <property type="entry name" value="YciQ-like_C"/>
</dbReference>
<sequence>MLTTRILQAATVLGTAAVLLGAPAAAAPLAPLAAPHETTRPAAAIGVHGDTSDFSFDSFDGRYVLGRSDDKRSTLRVTETLVAEFPDFDQNHGIVRDIPSRYDGHSVHVHIVSVTDGAGIARDYDQTFVSDDDGDFLELKIGDPGGIDRYLHGRQTFRIVYTATDVTRYFADTHDDEFYWDTNGTGWDQTFGRVSARVALRDGIASRLTGTASCYQGAAGSTQSCAITGDATAGFRAVVHDVGPRQNMTVAVGFAKGTFAAPPFSIFDYVPVLAILAVLGVLASLVLAIVFRFVIWRPRTGDPIIAQYTPPDGVSAMLAANVVRRTKRGMAASIVDLAVRKKLRIVERQQGSWIKSEVYGVQKLDDQGLLPDEQQVMDALFGFAEGPVRWLQKGDTVLGRSVRQIVKQVDAEALATGVRRGRPHGILLLCALLGIGGLACFLLLAFTSGDNGAGTAWGVVGINAGIWIEIFALGAVASIKPLTPAGSKLWDQLEGLKLYIRLAEADRLRMLQSVTGAERVDTSDGTQIVKIYERLLPYAVLFGLENEWAAELAKYYADAAPDWYDGDIGTFSALGFASAIGSFASSTSSSLSGSSSSSSSGGSGGGGSSGGGGGGGGGGGF</sequence>
<feature type="domain" description="DUF2207" evidence="4">
    <location>
        <begin position="74"/>
        <end position="253"/>
    </location>
</feature>
<keyword evidence="3" id="KW-0732">Signal</keyword>
<feature type="compositionally biased region" description="Gly residues" evidence="1">
    <location>
        <begin position="601"/>
        <end position="621"/>
    </location>
</feature>
<feature type="transmembrane region" description="Helical" evidence="2">
    <location>
        <begin position="426"/>
        <end position="446"/>
    </location>
</feature>
<evidence type="ECO:0000313" key="6">
    <source>
        <dbReference type="EMBL" id="GMA96084.1"/>
    </source>
</evidence>
<keyword evidence="7" id="KW-1185">Reference proteome</keyword>
<organism evidence="6 7">
    <name type="scientific">Pseudolysinimonas kribbensis</name>
    <dbReference type="NCBI Taxonomy" id="433641"/>
    <lineage>
        <taxon>Bacteria</taxon>
        <taxon>Bacillati</taxon>
        <taxon>Actinomycetota</taxon>
        <taxon>Actinomycetes</taxon>
        <taxon>Micrococcales</taxon>
        <taxon>Microbacteriaceae</taxon>
        <taxon>Pseudolysinimonas</taxon>
    </lineage>
</organism>
<reference evidence="7" key="1">
    <citation type="journal article" date="2019" name="Int. J. Syst. Evol. Microbiol.">
        <title>The Global Catalogue of Microorganisms (GCM) 10K type strain sequencing project: providing services to taxonomists for standard genome sequencing and annotation.</title>
        <authorList>
            <consortium name="The Broad Institute Genomics Platform"/>
            <consortium name="The Broad Institute Genome Sequencing Center for Infectious Disease"/>
            <person name="Wu L."/>
            <person name="Ma J."/>
        </authorList>
    </citation>
    <scope>NUCLEOTIDE SEQUENCE [LARGE SCALE GENOMIC DNA]</scope>
    <source>
        <strain evidence="7">NBRC 108894</strain>
    </source>
</reference>
<feature type="transmembrane region" description="Helical" evidence="2">
    <location>
        <begin position="458"/>
        <end position="479"/>
    </location>
</feature>
<keyword evidence="2" id="KW-1133">Transmembrane helix</keyword>
<feature type="signal peptide" evidence="3">
    <location>
        <begin position="1"/>
        <end position="26"/>
    </location>
</feature>
<evidence type="ECO:0000256" key="2">
    <source>
        <dbReference type="SAM" id="Phobius"/>
    </source>
</evidence>
<name>A0ABQ6K9N7_9MICO</name>
<evidence type="ECO:0008006" key="8">
    <source>
        <dbReference type="Google" id="ProtNLM"/>
    </source>
</evidence>
<evidence type="ECO:0000256" key="1">
    <source>
        <dbReference type="SAM" id="MobiDB-lite"/>
    </source>
</evidence>
<dbReference type="Proteomes" id="UP001157034">
    <property type="component" value="Unassembled WGS sequence"/>
</dbReference>
<proteinExistence type="predicted"/>
<protein>
    <recommendedName>
        <fullName evidence="8">DUF2207 domain-containing protein</fullName>
    </recommendedName>
</protein>
<evidence type="ECO:0000259" key="5">
    <source>
        <dbReference type="Pfam" id="PF20990"/>
    </source>
</evidence>
<dbReference type="InterPro" id="IPR018702">
    <property type="entry name" value="DUF2207"/>
</dbReference>
<keyword evidence="2" id="KW-0812">Transmembrane</keyword>
<evidence type="ECO:0000259" key="4">
    <source>
        <dbReference type="Pfam" id="PF09972"/>
    </source>
</evidence>
<feature type="transmembrane region" description="Helical" evidence="2">
    <location>
        <begin position="269"/>
        <end position="295"/>
    </location>
</feature>
<comment type="caution">
    <text evidence="6">The sequence shown here is derived from an EMBL/GenBank/DDBJ whole genome shotgun (WGS) entry which is preliminary data.</text>
</comment>
<accession>A0ABQ6K9N7</accession>
<evidence type="ECO:0000313" key="7">
    <source>
        <dbReference type="Proteomes" id="UP001157034"/>
    </source>
</evidence>
<gene>
    <name evidence="6" type="ORF">GCM10025881_29080</name>
</gene>